<organism evidence="2 3">
    <name type="scientific">Anaerorhabdus furcosa</name>
    <dbReference type="NCBI Taxonomy" id="118967"/>
    <lineage>
        <taxon>Bacteria</taxon>
        <taxon>Bacillati</taxon>
        <taxon>Bacillota</taxon>
        <taxon>Erysipelotrichia</taxon>
        <taxon>Erysipelotrichales</taxon>
        <taxon>Erysipelotrichaceae</taxon>
        <taxon>Anaerorhabdus</taxon>
    </lineage>
</organism>
<dbReference type="EMBL" id="FUWY01000002">
    <property type="protein sequence ID" value="SJZ60304.1"/>
    <property type="molecule type" value="Genomic_DNA"/>
</dbReference>
<sequence>MMNEFYRRALILALVMLICSFLIDIFIGLIIQPKKNYKTIIKVRGLLIGITYSALGIVLFIAISWPLTNIIQYLVNLW</sequence>
<keyword evidence="3" id="KW-1185">Reference proteome</keyword>
<proteinExistence type="predicted"/>
<keyword evidence="1" id="KW-1133">Transmembrane helix</keyword>
<protein>
    <submittedName>
        <fullName evidence="2">Uncharacterized protein</fullName>
    </submittedName>
</protein>
<reference evidence="3" key="1">
    <citation type="submission" date="2017-02" db="EMBL/GenBank/DDBJ databases">
        <authorList>
            <person name="Varghese N."/>
            <person name="Submissions S."/>
        </authorList>
    </citation>
    <scope>NUCLEOTIDE SEQUENCE [LARGE SCALE GENOMIC DNA]</scope>
    <source>
        <strain evidence="3">ATCC 25662</strain>
    </source>
</reference>
<dbReference type="STRING" id="118967.SAMN02745191_1125"/>
<evidence type="ECO:0000313" key="2">
    <source>
        <dbReference type="EMBL" id="SJZ60304.1"/>
    </source>
</evidence>
<dbReference type="Proteomes" id="UP000243297">
    <property type="component" value="Unassembled WGS sequence"/>
</dbReference>
<dbReference type="AlphaFoldDB" id="A0A1T4M0Q2"/>
<gene>
    <name evidence="2" type="ORF">SAMN02745191_1125</name>
</gene>
<feature type="transmembrane region" description="Helical" evidence="1">
    <location>
        <begin position="43"/>
        <end position="67"/>
    </location>
</feature>
<evidence type="ECO:0000256" key="1">
    <source>
        <dbReference type="SAM" id="Phobius"/>
    </source>
</evidence>
<evidence type="ECO:0000313" key="3">
    <source>
        <dbReference type="Proteomes" id="UP000243297"/>
    </source>
</evidence>
<accession>A0A1T4M0Q2</accession>
<keyword evidence="1" id="KW-0472">Membrane</keyword>
<keyword evidence="1" id="KW-0812">Transmembrane</keyword>
<feature type="transmembrane region" description="Helical" evidence="1">
    <location>
        <begin position="6"/>
        <end position="31"/>
    </location>
</feature>
<name>A0A1T4M0Q2_9FIRM</name>